<dbReference type="Gene3D" id="3.20.20.150">
    <property type="entry name" value="Divalent-metal-dependent TIM barrel enzymes"/>
    <property type="match status" value="1"/>
</dbReference>
<dbReference type="InterPro" id="IPR036237">
    <property type="entry name" value="Xyl_isomerase-like_sf"/>
</dbReference>
<dbReference type="InterPro" id="IPR013022">
    <property type="entry name" value="Xyl_isomerase-like_TIM-brl"/>
</dbReference>
<accession>A0A5R9IJX5</accession>
<keyword evidence="3" id="KW-1185">Reference proteome</keyword>
<name>A0A5R9IJX5_9GAMM</name>
<gene>
    <name evidence="2" type="ORF">FE810_11950</name>
</gene>
<dbReference type="EMBL" id="VCBC01000011">
    <property type="protein sequence ID" value="TLU64377.1"/>
    <property type="molecule type" value="Genomic_DNA"/>
</dbReference>
<dbReference type="Proteomes" id="UP000307790">
    <property type="component" value="Unassembled WGS sequence"/>
</dbReference>
<dbReference type="PANTHER" id="PTHR12110">
    <property type="entry name" value="HYDROXYPYRUVATE ISOMERASE"/>
    <property type="match status" value="1"/>
</dbReference>
<protein>
    <submittedName>
        <fullName evidence="2">Sugar phosphate isomerase/epimerase</fullName>
    </submittedName>
</protein>
<dbReference type="GO" id="GO:0016853">
    <property type="term" value="F:isomerase activity"/>
    <property type="evidence" value="ECO:0007669"/>
    <property type="project" value="UniProtKB-KW"/>
</dbReference>
<feature type="domain" description="Xylose isomerase-like TIM barrel" evidence="1">
    <location>
        <begin position="34"/>
        <end position="246"/>
    </location>
</feature>
<evidence type="ECO:0000313" key="3">
    <source>
        <dbReference type="Proteomes" id="UP000307790"/>
    </source>
</evidence>
<dbReference type="InterPro" id="IPR050312">
    <property type="entry name" value="IolE/XylAMocC-like"/>
</dbReference>
<dbReference type="OrthoDB" id="6258928at2"/>
<comment type="caution">
    <text evidence="2">The sequence shown here is derived from an EMBL/GenBank/DDBJ whole genome shotgun (WGS) entry which is preliminary data.</text>
</comment>
<organism evidence="2 3">
    <name type="scientific">Thalassotalea litorea</name>
    <dbReference type="NCBI Taxonomy" id="2020715"/>
    <lineage>
        <taxon>Bacteria</taxon>
        <taxon>Pseudomonadati</taxon>
        <taxon>Pseudomonadota</taxon>
        <taxon>Gammaproteobacteria</taxon>
        <taxon>Alteromonadales</taxon>
        <taxon>Colwelliaceae</taxon>
        <taxon>Thalassotalea</taxon>
    </lineage>
</organism>
<dbReference type="PANTHER" id="PTHR12110:SF41">
    <property type="entry name" value="INOSOSE DEHYDRATASE"/>
    <property type="match status" value="1"/>
</dbReference>
<evidence type="ECO:0000313" key="2">
    <source>
        <dbReference type="EMBL" id="TLU64377.1"/>
    </source>
</evidence>
<evidence type="ECO:0000259" key="1">
    <source>
        <dbReference type="Pfam" id="PF01261"/>
    </source>
</evidence>
<dbReference type="Pfam" id="PF01261">
    <property type="entry name" value="AP_endonuc_2"/>
    <property type="match status" value="1"/>
</dbReference>
<dbReference type="SUPFAM" id="SSF51658">
    <property type="entry name" value="Xylose isomerase-like"/>
    <property type="match status" value="1"/>
</dbReference>
<reference evidence="2 3" key="1">
    <citation type="submission" date="2019-05" db="EMBL/GenBank/DDBJ databases">
        <title>Genome sequences of Thalassotalea litorea 1K03283.</title>
        <authorList>
            <person name="Zhang D."/>
        </authorList>
    </citation>
    <scope>NUCLEOTIDE SEQUENCE [LARGE SCALE GENOMIC DNA]</scope>
    <source>
        <strain evidence="2 3">MCCC 1K03283</strain>
    </source>
</reference>
<keyword evidence="2" id="KW-0413">Isomerase</keyword>
<proteinExistence type="predicted"/>
<sequence length="272" mass="30583">MVSANSDVTLPGVSIQLWSVKEDLNKDFDGTLIKLADLGFAGVEFAGDFGHYADNPKALKQTMDNLGLKGSGAHVSFEQLNAQNLEKTVAFYQALDVNYLIIGWDERAWDSQRIDEVVQLLNQAAKQLKQFGLQVGFHNHDHEFNDYQGGTFWDYIATNTDASVILQQDVGWTTYAGKDPVDYVKRYPGRTQTTHYKVLAQDKYPDLIPLIGNGETDWPALVQANIKVGDTHWLVVEQEETPKGMTRMQAVEKSLYALNQYLSIYLNQSSIK</sequence>
<dbReference type="AlphaFoldDB" id="A0A5R9IJX5"/>